<gene>
    <name evidence="1" type="ORF">DR999_PMT12371</name>
</gene>
<accession>A0A4D9EBD3</accession>
<name>A0A4D9EBD3_9SAUR</name>
<reference evidence="1 2" key="1">
    <citation type="submission" date="2019-04" db="EMBL/GenBank/DDBJ databases">
        <title>Draft genome of the big-headed turtle Platysternon megacephalum.</title>
        <authorList>
            <person name="Gong S."/>
        </authorList>
    </citation>
    <scope>NUCLEOTIDE SEQUENCE [LARGE SCALE GENOMIC DNA]</scope>
    <source>
        <strain evidence="1">DO16091913</strain>
        <tissue evidence="1">Muscle</tissue>
    </source>
</reference>
<dbReference type="GO" id="GO:0004601">
    <property type="term" value="F:peroxidase activity"/>
    <property type="evidence" value="ECO:0007669"/>
    <property type="project" value="UniProtKB-KW"/>
</dbReference>
<dbReference type="EMBL" id="QXTE01000122">
    <property type="protein sequence ID" value="TFK05012.1"/>
    <property type="molecule type" value="Genomic_DNA"/>
</dbReference>
<keyword evidence="1" id="KW-0575">Peroxidase</keyword>
<proteinExistence type="predicted"/>
<reference evidence="1 2" key="2">
    <citation type="submission" date="2019-04" db="EMBL/GenBank/DDBJ databases">
        <title>The genome sequence of big-headed turtle.</title>
        <authorList>
            <person name="Gong S."/>
        </authorList>
    </citation>
    <scope>NUCLEOTIDE SEQUENCE [LARGE SCALE GENOMIC DNA]</scope>
    <source>
        <strain evidence="1">DO16091913</strain>
        <tissue evidence="1">Muscle</tissue>
    </source>
</reference>
<keyword evidence="1" id="KW-0560">Oxidoreductase</keyword>
<sequence>MFYSQMKVTVPQTLFRLYNKSAKPNKFKTPLACAQSVLTHALMRYCRGLTLAQGRYYMTFLMQKEPKSELRKERRGVQALTFDILCICSHLRVHLALLDK</sequence>
<protein>
    <submittedName>
        <fullName evidence="1">Glutathione peroxidase 1</fullName>
    </submittedName>
</protein>
<organism evidence="1 2">
    <name type="scientific">Platysternon megacephalum</name>
    <name type="common">big-headed turtle</name>
    <dbReference type="NCBI Taxonomy" id="55544"/>
    <lineage>
        <taxon>Eukaryota</taxon>
        <taxon>Metazoa</taxon>
        <taxon>Chordata</taxon>
        <taxon>Craniata</taxon>
        <taxon>Vertebrata</taxon>
        <taxon>Euteleostomi</taxon>
        <taxon>Archelosauria</taxon>
        <taxon>Testudinata</taxon>
        <taxon>Testudines</taxon>
        <taxon>Cryptodira</taxon>
        <taxon>Durocryptodira</taxon>
        <taxon>Testudinoidea</taxon>
        <taxon>Platysternidae</taxon>
        <taxon>Platysternon</taxon>
    </lineage>
</organism>
<evidence type="ECO:0000313" key="2">
    <source>
        <dbReference type="Proteomes" id="UP000297703"/>
    </source>
</evidence>
<keyword evidence="2" id="KW-1185">Reference proteome</keyword>
<comment type="caution">
    <text evidence="1">The sequence shown here is derived from an EMBL/GenBank/DDBJ whole genome shotgun (WGS) entry which is preliminary data.</text>
</comment>
<evidence type="ECO:0000313" key="1">
    <source>
        <dbReference type="EMBL" id="TFK05012.1"/>
    </source>
</evidence>
<dbReference type="Proteomes" id="UP000297703">
    <property type="component" value="Unassembled WGS sequence"/>
</dbReference>
<dbReference type="AlphaFoldDB" id="A0A4D9EBD3"/>